<dbReference type="Pfam" id="PF00528">
    <property type="entry name" value="BPD_transp_1"/>
    <property type="match status" value="1"/>
</dbReference>
<protein>
    <submittedName>
        <fullName evidence="9">ABC transporter permease</fullName>
    </submittedName>
</protein>
<dbReference type="GO" id="GO:0005886">
    <property type="term" value="C:plasma membrane"/>
    <property type="evidence" value="ECO:0007669"/>
    <property type="project" value="UniProtKB-SubCell"/>
</dbReference>
<evidence type="ECO:0000313" key="9">
    <source>
        <dbReference type="EMBL" id="TSD64281.1"/>
    </source>
</evidence>
<accession>A0A554SD60</accession>
<dbReference type="InterPro" id="IPR000515">
    <property type="entry name" value="MetI-like"/>
</dbReference>
<evidence type="ECO:0000256" key="7">
    <source>
        <dbReference type="RuleBase" id="RU363032"/>
    </source>
</evidence>
<dbReference type="PANTHER" id="PTHR43386">
    <property type="entry name" value="OLIGOPEPTIDE TRANSPORT SYSTEM PERMEASE PROTEIN APPC"/>
    <property type="match status" value="1"/>
</dbReference>
<keyword evidence="3" id="KW-1003">Cell membrane</keyword>
<reference evidence="9 10" key="1">
    <citation type="submission" date="2019-07" db="EMBL/GenBank/DDBJ databases">
        <authorList>
            <person name="Zhao L.H."/>
        </authorList>
    </citation>
    <scope>NUCLEOTIDE SEQUENCE [LARGE SCALE GENOMIC DNA]</scope>
    <source>
        <strain evidence="9 10">Co35</strain>
    </source>
</reference>
<feature type="transmembrane region" description="Helical" evidence="7">
    <location>
        <begin position="29"/>
        <end position="51"/>
    </location>
</feature>
<gene>
    <name evidence="9" type="ORF">FNM00_06965</name>
</gene>
<evidence type="ECO:0000256" key="4">
    <source>
        <dbReference type="ARBA" id="ARBA00022692"/>
    </source>
</evidence>
<evidence type="ECO:0000313" key="10">
    <source>
        <dbReference type="Proteomes" id="UP000316988"/>
    </source>
</evidence>
<evidence type="ECO:0000256" key="2">
    <source>
        <dbReference type="ARBA" id="ARBA00022448"/>
    </source>
</evidence>
<dbReference type="Gene3D" id="1.10.3720.10">
    <property type="entry name" value="MetI-like"/>
    <property type="match status" value="1"/>
</dbReference>
<keyword evidence="10" id="KW-1185">Reference proteome</keyword>
<dbReference type="CDD" id="cd06261">
    <property type="entry name" value="TM_PBP2"/>
    <property type="match status" value="1"/>
</dbReference>
<keyword evidence="2 7" id="KW-0813">Transport</keyword>
<comment type="similarity">
    <text evidence="7">Belongs to the binding-protein-dependent transport system permease family.</text>
</comment>
<dbReference type="InterPro" id="IPR050366">
    <property type="entry name" value="BP-dependent_transpt_permease"/>
</dbReference>
<dbReference type="OrthoDB" id="8906042at2"/>
<dbReference type="EMBL" id="VLNT01000004">
    <property type="protein sequence ID" value="TSD64281.1"/>
    <property type="molecule type" value="Genomic_DNA"/>
</dbReference>
<dbReference type="GO" id="GO:0055085">
    <property type="term" value="P:transmembrane transport"/>
    <property type="evidence" value="ECO:0007669"/>
    <property type="project" value="InterPro"/>
</dbReference>
<feature type="transmembrane region" description="Helical" evidence="7">
    <location>
        <begin position="92"/>
        <end position="116"/>
    </location>
</feature>
<evidence type="ECO:0000259" key="8">
    <source>
        <dbReference type="PROSITE" id="PS50928"/>
    </source>
</evidence>
<keyword evidence="4 7" id="KW-0812">Transmembrane</keyword>
<feature type="transmembrane region" description="Helical" evidence="7">
    <location>
        <begin position="200"/>
        <end position="221"/>
    </location>
</feature>
<feature type="transmembrane region" description="Helical" evidence="7">
    <location>
        <begin position="136"/>
        <end position="162"/>
    </location>
</feature>
<dbReference type="RefSeq" id="WP_143912724.1">
    <property type="nucleotide sequence ID" value="NZ_VLNT01000004.1"/>
</dbReference>
<feature type="transmembrane region" description="Helical" evidence="7">
    <location>
        <begin position="254"/>
        <end position="277"/>
    </location>
</feature>
<keyword evidence="5 7" id="KW-1133">Transmembrane helix</keyword>
<comment type="caution">
    <text evidence="9">The sequence shown here is derived from an EMBL/GenBank/DDBJ whole genome shotgun (WGS) entry which is preliminary data.</text>
</comment>
<evidence type="ECO:0000256" key="6">
    <source>
        <dbReference type="ARBA" id="ARBA00023136"/>
    </source>
</evidence>
<organism evidence="9 10">
    <name type="scientific">Aeromicrobium piscarium</name>
    <dbReference type="NCBI Taxonomy" id="2590901"/>
    <lineage>
        <taxon>Bacteria</taxon>
        <taxon>Bacillati</taxon>
        <taxon>Actinomycetota</taxon>
        <taxon>Actinomycetes</taxon>
        <taxon>Propionibacteriales</taxon>
        <taxon>Nocardioidaceae</taxon>
        <taxon>Aeromicrobium</taxon>
    </lineage>
</organism>
<evidence type="ECO:0000256" key="3">
    <source>
        <dbReference type="ARBA" id="ARBA00022475"/>
    </source>
</evidence>
<dbReference type="PANTHER" id="PTHR43386:SF1">
    <property type="entry name" value="D,D-DIPEPTIDE TRANSPORT SYSTEM PERMEASE PROTEIN DDPC-RELATED"/>
    <property type="match status" value="1"/>
</dbReference>
<name>A0A554SD60_9ACTN</name>
<sequence length="292" mass="31235">MTDAIQSAEPAEAPVARPGIRHELVRRPLWWVGAVLVVGFVLLGILGPWLVDAPRSDQGPLLAGPSGSDPFGTDDLGRSVFSQVAWGARTSLLVAVVASVIATVVGAAVGLLSAFFPRLDTIFGVIVDVMLSLPPLPLMIVVAASLGANLRTTILVIGLTAWPEVARLIRSGAQQVVSMPFVDAARIVGERAWTIIMREIVPSVVPLIIVAVLMIASRAIITEAALSFLGLGDPSAWSWGRIMQNAQRSNVLSFAWWMTLFPSLALLLTTLGVSLAGNQYSDARNRRLHQRR</sequence>
<feature type="domain" description="ABC transmembrane type-1" evidence="8">
    <location>
        <begin position="88"/>
        <end position="277"/>
    </location>
</feature>
<comment type="subcellular location">
    <subcellularLocation>
        <location evidence="1 7">Cell membrane</location>
        <topology evidence="1 7">Multi-pass membrane protein</topology>
    </subcellularLocation>
</comment>
<dbReference type="SUPFAM" id="SSF161098">
    <property type="entry name" value="MetI-like"/>
    <property type="match status" value="1"/>
</dbReference>
<dbReference type="InterPro" id="IPR035906">
    <property type="entry name" value="MetI-like_sf"/>
</dbReference>
<dbReference type="Proteomes" id="UP000316988">
    <property type="component" value="Unassembled WGS sequence"/>
</dbReference>
<evidence type="ECO:0000256" key="5">
    <source>
        <dbReference type="ARBA" id="ARBA00022989"/>
    </source>
</evidence>
<dbReference type="AlphaFoldDB" id="A0A554SD60"/>
<keyword evidence="6 7" id="KW-0472">Membrane</keyword>
<dbReference type="PROSITE" id="PS50928">
    <property type="entry name" value="ABC_TM1"/>
    <property type="match status" value="1"/>
</dbReference>
<proteinExistence type="inferred from homology"/>
<evidence type="ECO:0000256" key="1">
    <source>
        <dbReference type="ARBA" id="ARBA00004651"/>
    </source>
</evidence>